<keyword evidence="1" id="KW-0812">Transmembrane</keyword>
<reference evidence="3" key="1">
    <citation type="submission" date="2016-06" db="EMBL/GenBank/DDBJ databases">
        <authorList>
            <person name="Varghese N."/>
            <person name="Submissions Spin"/>
        </authorList>
    </citation>
    <scope>NUCLEOTIDE SEQUENCE [LARGE SCALE GENOMIC DNA]</scope>
    <source>
        <strain evidence="3">DSM 45161</strain>
    </source>
</reference>
<keyword evidence="1" id="KW-1133">Transmembrane helix</keyword>
<name>A0A1C5JJQ2_9ACTN</name>
<dbReference type="EMBL" id="LT607753">
    <property type="protein sequence ID" value="SCG70541.1"/>
    <property type="molecule type" value="Genomic_DNA"/>
</dbReference>
<evidence type="ECO:0000313" key="3">
    <source>
        <dbReference type="Proteomes" id="UP000198215"/>
    </source>
</evidence>
<keyword evidence="1" id="KW-0472">Membrane</keyword>
<keyword evidence="3" id="KW-1185">Reference proteome</keyword>
<dbReference type="OrthoDB" id="4549522at2"/>
<dbReference type="Proteomes" id="UP000198215">
    <property type="component" value="Chromosome I"/>
</dbReference>
<proteinExistence type="predicted"/>
<evidence type="ECO:0000313" key="2">
    <source>
        <dbReference type="EMBL" id="SCG70541.1"/>
    </source>
</evidence>
<organism evidence="2 3">
    <name type="scientific">Micromonospora coxensis</name>
    <dbReference type="NCBI Taxonomy" id="356852"/>
    <lineage>
        <taxon>Bacteria</taxon>
        <taxon>Bacillati</taxon>
        <taxon>Actinomycetota</taxon>
        <taxon>Actinomycetes</taxon>
        <taxon>Micromonosporales</taxon>
        <taxon>Micromonosporaceae</taxon>
        <taxon>Micromonospora</taxon>
    </lineage>
</organism>
<evidence type="ECO:0000256" key="1">
    <source>
        <dbReference type="SAM" id="Phobius"/>
    </source>
</evidence>
<dbReference type="AlphaFoldDB" id="A0A1C5JJQ2"/>
<protein>
    <submittedName>
        <fullName evidence="2">Uncharacterized protein</fullName>
    </submittedName>
</protein>
<accession>A0A1C5JJQ2</accession>
<sequence>MTDDTSPTPADAPAVPTDTPDRLRVAAADEPVRLPSWMGATGTEQELTGAEHRRLTWARHRGKLVVAFLAAVALLLVVLVIVVGADVVRQIR</sequence>
<dbReference type="RefSeq" id="WP_088977966.1">
    <property type="nucleotide sequence ID" value="NZ_LT607753.1"/>
</dbReference>
<feature type="transmembrane region" description="Helical" evidence="1">
    <location>
        <begin position="64"/>
        <end position="85"/>
    </location>
</feature>
<gene>
    <name evidence="2" type="ORF">GA0070614_4705</name>
</gene>